<proteinExistence type="predicted"/>
<feature type="coiled-coil region" evidence="1">
    <location>
        <begin position="425"/>
        <end position="452"/>
    </location>
</feature>
<feature type="compositionally biased region" description="Acidic residues" evidence="2">
    <location>
        <begin position="602"/>
        <end position="628"/>
    </location>
</feature>
<feature type="compositionally biased region" description="Basic and acidic residues" evidence="2">
    <location>
        <begin position="640"/>
        <end position="655"/>
    </location>
</feature>
<evidence type="ECO:0000313" key="4">
    <source>
        <dbReference type="Proteomes" id="UP000186817"/>
    </source>
</evidence>
<feature type="region of interest" description="Disordered" evidence="2">
    <location>
        <begin position="576"/>
        <end position="655"/>
    </location>
</feature>
<dbReference type="OMA" id="RACPAQK"/>
<sequence>MAADQGGNNGQPVAQPVSREKILHALASLMANKDAAYVAGVRSRAAKGNLQIKGESITAEIVDEALTRLPKTEEKAKVAEAAPAAGARWTPSSASIASIVSKALMECEDAEQYMERVRVVGDAKVAVLPKPDVNTTPTGEFLCSEEWADTVARMVNRKDGRVYVRLRNFSGWVSSRSRNDYNKVVLDVEEGKAPLEPGTAQVIATSRAMRLLPHMTQEGYQVSNASGTKVRRFRTTVITPILQTADCSAANVAKLQPKEEFLSDGAFLRAADGRAYLHLKDGKGWICERTKSDFSKLAIEPCGSAEDLVEEIEEPGVPQPARARAGGKKKVFLLEHAEVTEVETVAHDAAQPGADAEAAPPEVVFRSDAEIWPEEYHPPKPIGRTTRLALRRLFVCHGKKVKECEEDLKEVTAKAATFGRACPAQKELLQYAEDLKKEMQKAKKEWSAAVKKELSGSAALSPGGHSPAKSDASKSVWPGFNHAPQLLLDQAVARRLRPLRGMASDGRGMTLGLALGAALVAAPAFVPGASRPSAPSTPGARASTSSSSSWDFRSASSLAGGSLMGLALVGRDEDELDEYYDNGGDDDDDDDNNDGEDRCHDDGDDDDDDDEDDDDDDDGDDDDDDDHGDGDGNNNDAVCGDDHGHDAVANDDEKG</sequence>
<dbReference type="Proteomes" id="UP000186817">
    <property type="component" value="Unassembled WGS sequence"/>
</dbReference>
<reference evidence="3 4" key="1">
    <citation type="submission" date="2016-02" db="EMBL/GenBank/DDBJ databases">
        <title>Genome analysis of coral dinoflagellate symbionts highlights evolutionary adaptations to a symbiotic lifestyle.</title>
        <authorList>
            <person name="Aranda M."/>
            <person name="Li Y."/>
            <person name="Liew Y.J."/>
            <person name="Baumgarten S."/>
            <person name="Simakov O."/>
            <person name="Wilson M."/>
            <person name="Piel J."/>
            <person name="Ashoor H."/>
            <person name="Bougouffa S."/>
            <person name="Bajic V.B."/>
            <person name="Ryu T."/>
            <person name="Ravasi T."/>
            <person name="Bayer T."/>
            <person name="Micklem G."/>
            <person name="Kim H."/>
            <person name="Bhak J."/>
            <person name="Lajeunesse T.C."/>
            <person name="Voolstra C.R."/>
        </authorList>
    </citation>
    <scope>NUCLEOTIDE SEQUENCE [LARGE SCALE GENOMIC DNA]</scope>
    <source>
        <strain evidence="3 4">CCMP2467</strain>
    </source>
</reference>
<evidence type="ECO:0000256" key="1">
    <source>
        <dbReference type="SAM" id="Coils"/>
    </source>
</evidence>
<name>A0A1Q9DW87_SYMMI</name>
<accession>A0A1Q9DW87</accession>
<dbReference type="OrthoDB" id="437974at2759"/>
<keyword evidence="1" id="KW-0175">Coiled coil</keyword>
<feature type="compositionally biased region" description="Acidic residues" evidence="2">
    <location>
        <begin position="576"/>
        <end position="594"/>
    </location>
</feature>
<evidence type="ECO:0000313" key="3">
    <source>
        <dbReference type="EMBL" id="OLP99439.1"/>
    </source>
</evidence>
<organism evidence="3 4">
    <name type="scientific">Symbiodinium microadriaticum</name>
    <name type="common">Dinoflagellate</name>
    <name type="synonym">Zooxanthella microadriatica</name>
    <dbReference type="NCBI Taxonomy" id="2951"/>
    <lineage>
        <taxon>Eukaryota</taxon>
        <taxon>Sar</taxon>
        <taxon>Alveolata</taxon>
        <taxon>Dinophyceae</taxon>
        <taxon>Suessiales</taxon>
        <taxon>Symbiodiniaceae</taxon>
        <taxon>Symbiodinium</taxon>
    </lineage>
</organism>
<dbReference type="AlphaFoldDB" id="A0A1Q9DW87"/>
<comment type="caution">
    <text evidence="3">The sequence shown here is derived from an EMBL/GenBank/DDBJ whole genome shotgun (WGS) entry which is preliminary data.</text>
</comment>
<dbReference type="EMBL" id="LSRX01000362">
    <property type="protein sequence ID" value="OLP99439.1"/>
    <property type="molecule type" value="Genomic_DNA"/>
</dbReference>
<gene>
    <name evidence="3" type="ORF">AK812_SmicGene17993</name>
</gene>
<protein>
    <submittedName>
        <fullName evidence="3">Uncharacterized protein</fullName>
    </submittedName>
</protein>
<keyword evidence="4" id="KW-1185">Reference proteome</keyword>
<feature type="region of interest" description="Disordered" evidence="2">
    <location>
        <begin position="529"/>
        <end position="553"/>
    </location>
</feature>
<evidence type="ECO:0000256" key="2">
    <source>
        <dbReference type="SAM" id="MobiDB-lite"/>
    </source>
</evidence>